<sequence>MAENSKYSNILPSLIAGLVNGIIIVVSAMALGALIFTGELSSYLPQGIGILLFGSLIFAVFSTVTASYPIIISAPQDIPIAILALMTTTIVATSGSGWSS</sequence>
<protein>
    <recommendedName>
        <fullName evidence="3">SLC26A/SulP transporter domain-containing protein</fullName>
    </recommendedName>
</protein>
<name>A0A382NP34_9ZZZZ</name>
<feature type="transmembrane region" description="Helical" evidence="1">
    <location>
        <begin position="48"/>
        <end position="72"/>
    </location>
</feature>
<dbReference type="EMBL" id="UINC01101440">
    <property type="protein sequence ID" value="SVC62258.1"/>
    <property type="molecule type" value="Genomic_DNA"/>
</dbReference>
<reference evidence="2" key="1">
    <citation type="submission" date="2018-05" db="EMBL/GenBank/DDBJ databases">
        <authorList>
            <person name="Lanie J.A."/>
            <person name="Ng W.-L."/>
            <person name="Kazmierczak K.M."/>
            <person name="Andrzejewski T.M."/>
            <person name="Davidsen T.M."/>
            <person name="Wayne K.J."/>
            <person name="Tettelin H."/>
            <person name="Glass J.I."/>
            <person name="Rusch D."/>
            <person name="Podicherti R."/>
            <person name="Tsui H.-C.T."/>
            <person name="Winkler M.E."/>
        </authorList>
    </citation>
    <scope>NUCLEOTIDE SEQUENCE</scope>
</reference>
<evidence type="ECO:0008006" key="3">
    <source>
        <dbReference type="Google" id="ProtNLM"/>
    </source>
</evidence>
<evidence type="ECO:0000313" key="2">
    <source>
        <dbReference type="EMBL" id="SVC62258.1"/>
    </source>
</evidence>
<accession>A0A382NP34</accession>
<evidence type="ECO:0000256" key="1">
    <source>
        <dbReference type="SAM" id="Phobius"/>
    </source>
</evidence>
<keyword evidence="1" id="KW-0812">Transmembrane</keyword>
<organism evidence="2">
    <name type="scientific">marine metagenome</name>
    <dbReference type="NCBI Taxonomy" id="408172"/>
    <lineage>
        <taxon>unclassified sequences</taxon>
        <taxon>metagenomes</taxon>
        <taxon>ecological metagenomes</taxon>
    </lineage>
</organism>
<feature type="non-terminal residue" evidence="2">
    <location>
        <position position="100"/>
    </location>
</feature>
<keyword evidence="1" id="KW-1133">Transmembrane helix</keyword>
<keyword evidence="1" id="KW-0472">Membrane</keyword>
<dbReference type="AlphaFoldDB" id="A0A382NP34"/>
<proteinExistence type="predicted"/>
<feature type="transmembrane region" description="Helical" evidence="1">
    <location>
        <begin position="78"/>
        <end position="98"/>
    </location>
</feature>
<feature type="transmembrane region" description="Helical" evidence="1">
    <location>
        <begin position="14"/>
        <end position="36"/>
    </location>
</feature>
<gene>
    <name evidence="2" type="ORF">METZ01_LOCUS315112</name>
</gene>